<protein>
    <submittedName>
        <fullName evidence="2">Asp-tRNAAsn/Glu-tRNAGln amidotransferase A subunit</fullName>
    </submittedName>
</protein>
<dbReference type="InterPro" id="IPR023631">
    <property type="entry name" value="Amidase_dom"/>
</dbReference>
<organism evidence="2 3">
    <name type="scientific">Paraburkholderia phenazinium</name>
    <dbReference type="NCBI Taxonomy" id="60549"/>
    <lineage>
        <taxon>Bacteria</taxon>
        <taxon>Pseudomonadati</taxon>
        <taxon>Pseudomonadota</taxon>
        <taxon>Betaproteobacteria</taxon>
        <taxon>Burkholderiales</taxon>
        <taxon>Burkholderiaceae</taxon>
        <taxon>Paraburkholderia</taxon>
    </lineage>
</organism>
<dbReference type="GO" id="GO:0016740">
    <property type="term" value="F:transferase activity"/>
    <property type="evidence" value="ECO:0007669"/>
    <property type="project" value="UniProtKB-KW"/>
</dbReference>
<name>A0A1N6JXI3_9BURK</name>
<dbReference type="SUPFAM" id="SSF75304">
    <property type="entry name" value="Amidase signature (AS) enzymes"/>
    <property type="match status" value="1"/>
</dbReference>
<dbReference type="Pfam" id="PF01425">
    <property type="entry name" value="Amidase"/>
    <property type="match status" value="2"/>
</dbReference>
<dbReference type="PANTHER" id="PTHR42678:SF34">
    <property type="entry name" value="OS04G0183300 PROTEIN"/>
    <property type="match status" value="1"/>
</dbReference>
<dbReference type="Gene3D" id="3.90.1300.10">
    <property type="entry name" value="Amidase signature (AS) domain"/>
    <property type="match status" value="1"/>
</dbReference>
<dbReference type="EMBL" id="FSRM01000002">
    <property type="protein sequence ID" value="SIO48837.1"/>
    <property type="molecule type" value="Genomic_DNA"/>
</dbReference>
<sequence length="514" mass="54591">MEQGKAMNIDLENLTVEAVQAAFAAGSFSAEQLARACFDRIERYNAKYNALIFLNPAAIEDARRIDERRAAGERLGPLAGVPVVIKDPMDMVGFPTTAGWAKLYSKKGGIDLLPERDSPVVARMRSAGAVLLGKTNVPVLSHTGTHANDSWAGPTINVVMPERAPGGSSAGTASAVASAMAVLGLAEETGGSIQNPASAQDLVGIKPTIGLVPNAGVVPLSANRDVVGPIARNVRDAALCLDILAGYSSEDPKTLTSVGRQPEGGYAAGLDRNALAGKRIGLYGPGWRAQPLSDEAAALYERVKGELAALGATLIDDPFEGSGFAELRQPTPPLSNFDARGLESIPYDIEKYLERLGKHAPLKTFAAFAEATKDEDAFGPDGVLHYLHNLADFKAALADPSLPPEMPEFVALKARYLRIFETVMAEHRLDALVFPQMRCELPPLHGKSTIQETTVGEINIAGLPGIAVPAGYYESGSPFGLIFVGRQWDEAALLGYAYAYENGTNHRKVPHLAT</sequence>
<dbReference type="InterPro" id="IPR036928">
    <property type="entry name" value="AS_sf"/>
</dbReference>
<feature type="domain" description="Amidase" evidence="1">
    <location>
        <begin position="413"/>
        <end position="494"/>
    </location>
</feature>
<keyword evidence="2" id="KW-0808">Transferase</keyword>
<evidence type="ECO:0000259" key="1">
    <source>
        <dbReference type="Pfam" id="PF01425"/>
    </source>
</evidence>
<dbReference type="OrthoDB" id="9811471at2"/>
<dbReference type="Proteomes" id="UP000184693">
    <property type="component" value="Unassembled WGS sequence"/>
</dbReference>
<dbReference type="RefSeq" id="WP_074267304.1">
    <property type="nucleotide sequence ID" value="NZ_FSRM01000002.1"/>
</dbReference>
<reference evidence="2 3" key="1">
    <citation type="submission" date="2016-11" db="EMBL/GenBank/DDBJ databases">
        <authorList>
            <person name="Jaros S."/>
            <person name="Januszkiewicz K."/>
            <person name="Wedrychowicz H."/>
        </authorList>
    </citation>
    <scope>NUCLEOTIDE SEQUENCE [LARGE SCALE GENOMIC DNA]</scope>
    <source>
        <strain evidence="2 3">GAS86</strain>
    </source>
</reference>
<evidence type="ECO:0000313" key="3">
    <source>
        <dbReference type="Proteomes" id="UP000184693"/>
    </source>
</evidence>
<feature type="domain" description="Amidase" evidence="1">
    <location>
        <begin position="33"/>
        <end position="316"/>
    </location>
</feature>
<dbReference type="PANTHER" id="PTHR42678">
    <property type="entry name" value="AMIDASE"/>
    <property type="match status" value="1"/>
</dbReference>
<evidence type="ECO:0000313" key="2">
    <source>
        <dbReference type="EMBL" id="SIO48837.1"/>
    </source>
</evidence>
<dbReference type="AlphaFoldDB" id="A0A1N6JXI3"/>
<gene>
    <name evidence="2" type="ORF">SAMN05444168_5311</name>
</gene>
<accession>A0A1N6JXI3</accession>
<proteinExistence type="predicted"/>